<feature type="non-terminal residue" evidence="1">
    <location>
        <position position="1"/>
    </location>
</feature>
<proteinExistence type="predicted"/>
<accession>A0ABD0L332</accession>
<reference evidence="1 2" key="1">
    <citation type="journal article" date="2023" name="Sci. Data">
        <title>Genome assembly of the Korean intertidal mud-creeper Batillaria attramentaria.</title>
        <authorList>
            <person name="Patra A.K."/>
            <person name="Ho P.T."/>
            <person name="Jun S."/>
            <person name="Lee S.J."/>
            <person name="Kim Y."/>
            <person name="Won Y.J."/>
        </authorList>
    </citation>
    <scope>NUCLEOTIDE SEQUENCE [LARGE SCALE GENOMIC DNA]</scope>
    <source>
        <strain evidence="1">Wonlab-2016</strain>
    </source>
</reference>
<evidence type="ECO:0000313" key="2">
    <source>
        <dbReference type="Proteomes" id="UP001519460"/>
    </source>
</evidence>
<name>A0ABD0L332_9CAEN</name>
<dbReference type="AlphaFoldDB" id="A0ABD0L332"/>
<keyword evidence="2" id="KW-1185">Reference proteome</keyword>
<dbReference type="Proteomes" id="UP001519460">
    <property type="component" value="Unassembled WGS sequence"/>
</dbReference>
<gene>
    <name evidence="1" type="ORF">BaRGS_00015168</name>
</gene>
<sequence length="111" mass="12044">TIVTKVRAADGGWGSGVLTSDMGGGVVEAELPGLALVSVNTVFHIRLFIQQTRKTLDTEHTPLHSPNPNRSLSSTRAFHELKMLSGILNTGSPRIHLHPFTDKGVHQIIQE</sequence>
<protein>
    <submittedName>
        <fullName evidence="1">Uncharacterized protein</fullName>
    </submittedName>
</protein>
<feature type="non-terminal residue" evidence="1">
    <location>
        <position position="111"/>
    </location>
</feature>
<comment type="caution">
    <text evidence="1">The sequence shown here is derived from an EMBL/GenBank/DDBJ whole genome shotgun (WGS) entry which is preliminary data.</text>
</comment>
<evidence type="ECO:0000313" key="1">
    <source>
        <dbReference type="EMBL" id="KAK7493656.1"/>
    </source>
</evidence>
<dbReference type="EMBL" id="JACVVK020000091">
    <property type="protein sequence ID" value="KAK7493656.1"/>
    <property type="molecule type" value="Genomic_DNA"/>
</dbReference>
<organism evidence="1 2">
    <name type="scientific">Batillaria attramentaria</name>
    <dbReference type="NCBI Taxonomy" id="370345"/>
    <lineage>
        <taxon>Eukaryota</taxon>
        <taxon>Metazoa</taxon>
        <taxon>Spiralia</taxon>
        <taxon>Lophotrochozoa</taxon>
        <taxon>Mollusca</taxon>
        <taxon>Gastropoda</taxon>
        <taxon>Caenogastropoda</taxon>
        <taxon>Sorbeoconcha</taxon>
        <taxon>Cerithioidea</taxon>
        <taxon>Batillariidae</taxon>
        <taxon>Batillaria</taxon>
    </lineage>
</organism>